<gene>
    <name evidence="11" type="ORF">RCOM_0079810</name>
</gene>
<keyword evidence="12" id="KW-1185">Reference proteome</keyword>
<evidence type="ECO:0000313" key="12">
    <source>
        <dbReference type="Proteomes" id="UP000008311"/>
    </source>
</evidence>
<evidence type="ECO:0000256" key="10">
    <source>
        <dbReference type="SAM" id="SignalP"/>
    </source>
</evidence>
<dbReference type="Pfam" id="PF00560">
    <property type="entry name" value="LRR_1"/>
    <property type="match status" value="1"/>
</dbReference>
<keyword evidence="5" id="KW-0677">Repeat</keyword>
<keyword evidence="2" id="KW-0433">Leucine-rich repeat</keyword>
<dbReference type="PANTHER" id="PTHR27000:SF642">
    <property type="entry name" value="INACTIVE LEUCINE-RICH REPEAT RECEPTOR KINASE XIAO-RELATED"/>
    <property type="match status" value="1"/>
</dbReference>
<dbReference type="PROSITE" id="PS51450">
    <property type="entry name" value="LRR"/>
    <property type="match status" value="1"/>
</dbReference>
<evidence type="ECO:0000313" key="11">
    <source>
        <dbReference type="EMBL" id="EEF28355.1"/>
    </source>
</evidence>
<dbReference type="GO" id="GO:0038023">
    <property type="term" value="F:signaling receptor activity"/>
    <property type="evidence" value="ECO:0000318"/>
    <property type="project" value="GO_Central"/>
</dbReference>
<dbReference type="Gene3D" id="3.80.10.10">
    <property type="entry name" value="Ribonuclease Inhibitor"/>
    <property type="match status" value="1"/>
</dbReference>
<evidence type="ECO:0000256" key="9">
    <source>
        <dbReference type="ARBA" id="ARBA00023180"/>
    </source>
</evidence>
<evidence type="ECO:0000256" key="3">
    <source>
        <dbReference type="ARBA" id="ARBA00022692"/>
    </source>
</evidence>
<keyword evidence="7" id="KW-0472">Membrane</keyword>
<evidence type="ECO:0000256" key="7">
    <source>
        <dbReference type="ARBA" id="ARBA00023136"/>
    </source>
</evidence>
<dbReference type="InParanoid" id="B9T705"/>
<evidence type="ECO:0000256" key="8">
    <source>
        <dbReference type="ARBA" id="ARBA00023170"/>
    </source>
</evidence>
<dbReference type="PANTHER" id="PTHR27000">
    <property type="entry name" value="LEUCINE-RICH REPEAT RECEPTOR-LIKE PROTEIN KINASE FAMILY PROTEIN-RELATED"/>
    <property type="match status" value="1"/>
</dbReference>
<evidence type="ECO:0000256" key="6">
    <source>
        <dbReference type="ARBA" id="ARBA00022989"/>
    </source>
</evidence>
<sequence>MKGCRWVVLVMMTIIFIDIQVKWRSDGCLEVERNALVQIKPFFNYHNGNFLASWGFYDDCCFERLLTLENLELRYLSFNNFNNNILSSFTSFTSLKSLYLNGNKLNRKLNIEELNYLTSLKELRIDYNGIEGFQSLYGDEELLKLNNLEYLDLSFNHFDNDVLSFLKELSSLKSLNISDNKLKGLAPSVCSKPLVLSSKRIKLKHKAINKLEGIS</sequence>
<keyword evidence="3" id="KW-0812">Transmembrane</keyword>
<reference evidence="12" key="1">
    <citation type="journal article" date="2010" name="Nat. Biotechnol.">
        <title>Draft genome sequence of the oilseed species Ricinus communis.</title>
        <authorList>
            <person name="Chan A.P."/>
            <person name="Crabtree J."/>
            <person name="Zhao Q."/>
            <person name="Lorenzi H."/>
            <person name="Orvis J."/>
            <person name="Puiu D."/>
            <person name="Melake-Berhan A."/>
            <person name="Jones K.M."/>
            <person name="Redman J."/>
            <person name="Chen G."/>
            <person name="Cahoon E.B."/>
            <person name="Gedil M."/>
            <person name="Stanke M."/>
            <person name="Haas B.J."/>
            <person name="Wortman J.R."/>
            <person name="Fraser-Liggett C.M."/>
            <person name="Ravel J."/>
            <person name="Rabinowicz P.D."/>
        </authorList>
    </citation>
    <scope>NUCLEOTIDE SEQUENCE [LARGE SCALE GENOMIC DNA]</scope>
    <source>
        <strain evidence="12">cv. Hale</strain>
    </source>
</reference>
<dbReference type="eggNOG" id="KOG0619">
    <property type="taxonomic scope" value="Eukaryota"/>
</dbReference>
<evidence type="ECO:0008006" key="13">
    <source>
        <dbReference type="Google" id="ProtNLM"/>
    </source>
</evidence>
<evidence type="ECO:0000256" key="4">
    <source>
        <dbReference type="ARBA" id="ARBA00022729"/>
    </source>
</evidence>
<evidence type="ECO:0000256" key="1">
    <source>
        <dbReference type="ARBA" id="ARBA00004479"/>
    </source>
</evidence>
<keyword evidence="6" id="KW-1133">Transmembrane helix</keyword>
<feature type="chain" id="PRO_5002890067" description="Serine-threonine protein kinase, plant-type" evidence="10">
    <location>
        <begin position="20"/>
        <end position="215"/>
    </location>
</feature>
<dbReference type="Pfam" id="PF13516">
    <property type="entry name" value="LRR_6"/>
    <property type="match status" value="1"/>
</dbReference>
<keyword evidence="4 10" id="KW-0732">Signal</keyword>
<feature type="signal peptide" evidence="10">
    <location>
        <begin position="1"/>
        <end position="19"/>
    </location>
</feature>
<protein>
    <recommendedName>
        <fullName evidence="13">Serine-threonine protein kinase, plant-type</fullName>
    </recommendedName>
</protein>
<dbReference type="SUPFAM" id="SSF52058">
    <property type="entry name" value="L domain-like"/>
    <property type="match status" value="1"/>
</dbReference>
<evidence type="ECO:0000256" key="5">
    <source>
        <dbReference type="ARBA" id="ARBA00022737"/>
    </source>
</evidence>
<dbReference type="EMBL" id="EQ974678">
    <property type="protein sequence ID" value="EEF28355.1"/>
    <property type="molecule type" value="Genomic_DNA"/>
</dbReference>
<keyword evidence="8" id="KW-0675">Receptor</keyword>
<dbReference type="Proteomes" id="UP000008311">
    <property type="component" value="Unassembled WGS sequence"/>
</dbReference>
<organism evidence="11 12">
    <name type="scientific">Ricinus communis</name>
    <name type="common">Castor bean</name>
    <dbReference type="NCBI Taxonomy" id="3988"/>
    <lineage>
        <taxon>Eukaryota</taxon>
        <taxon>Viridiplantae</taxon>
        <taxon>Streptophyta</taxon>
        <taxon>Embryophyta</taxon>
        <taxon>Tracheophyta</taxon>
        <taxon>Spermatophyta</taxon>
        <taxon>Magnoliopsida</taxon>
        <taxon>eudicotyledons</taxon>
        <taxon>Gunneridae</taxon>
        <taxon>Pentapetalae</taxon>
        <taxon>rosids</taxon>
        <taxon>fabids</taxon>
        <taxon>Malpighiales</taxon>
        <taxon>Euphorbiaceae</taxon>
        <taxon>Acalyphoideae</taxon>
        <taxon>Acalypheae</taxon>
        <taxon>Ricinus</taxon>
    </lineage>
</organism>
<dbReference type="InterPro" id="IPR001611">
    <property type="entry name" value="Leu-rich_rpt"/>
</dbReference>
<accession>B9T705</accession>
<evidence type="ECO:0000256" key="2">
    <source>
        <dbReference type="ARBA" id="ARBA00022614"/>
    </source>
</evidence>
<dbReference type="InterPro" id="IPR032675">
    <property type="entry name" value="LRR_dom_sf"/>
</dbReference>
<keyword evidence="9" id="KW-0325">Glycoprotein</keyword>
<name>B9T705_RICCO</name>
<dbReference type="AlphaFoldDB" id="B9T705"/>
<proteinExistence type="predicted"/>
<comment type="subcellular location">
    <subcellularLocation>
        <location evidence="1">Membrane</location>
        <topology evidence="1">Single-pass type I membrane protein</topology>
    </subcellularLocation>
</comment>
<dbReference type="GO" id="GO:0005886">
    <property type="term" value="C:plasma membrane"/>
    <property type="evidence" value="ECO:0000318"/>
    <property type="project" value="GO_Central"/>
</dbReference>